<evidence type="ECO:0000256" key="2">
    <source>
        <dbReference type="ARBA" id="ARBA00022692"/>
    </source>
</evidence>
<dbReference type="PANTHER" id="PTHR36926:SF1">
    <property type="entry name" value="COLICIN V PRODUCTION PROTEIN"/>
    <property type="match status" value="1"/>
</dbReference>
<gene>
    <name evidence="7" type="ORF">QLQ84_10485</name>
</gene>
<evidence type="ECO:0000256" key="5">
    <source>
        <dbReference type="SAM" id="MobiDB-lite"/>
    </source>
</evidence>
<keyword evidence="2 6" id="KW-0812">Transmembrane</keyword>
<evidence type="ECO:0000313" key="7">
    <source>
        <dbReference type="EMBL" id="MDI5934214.1"/>
    </source>
</evidence>
<protein>
    <submittedName>
        <fullName evidence="7">CvpA family protein</fullName>
    </submittedName>
</protein>
<keyword evidence="4 6" id="KW-0472">Membrane</keyword>
<accession>A0ABT6VJR4</accession>
<feature type="transmembrane region" description="Helical" evidence="6">
    <location>
        <begin position="30"/>
        <end position="47"/>
    </location>
</feature>
<keyword evidence="3 6" id="KW-1133">Transmembrane helix</keyword>
<dbReference type="EMBL" id="JASCQO010000035">
    <property type="protein sequence ID" value="MDI5934214.1"/>
    <property type="molecule type" value="Genomic_DNA"/>
</dbReference>
<dbReference type="RefSeq" id="WP_282721683.1">
    <property type="nucleotide sequence ID" value="NZ_JASCQO010000035.1"/>
</dbReference>
<dbReference type="InterPro" id="IPR003825">
    <property type="entry name" value="Colicin-V_CvpA"/>
</dbReference>
<feature type="transmembrane region" description="Helical" evidence="6">
    <location>
        <begin position="102"/>
        <end position="125"/>
    </location>
</feature>
<dbReference type="PANTHER" id="PTHR36926">
    <property type="entry name" value="COLICIN V PRODUCTION PROTEIN"/>
    <property type="match status" value="1"/>
</dbReference>
<sequence length="198" mass="21196">MALTWIDWIFLAVLAVTTLSGFLRGLIREALGLAAWIIALFAARLLAEPVADLLAGLIDNPDARLVLAFILVIFAVVLVCGIVIRMVHAAIEWVGMGLFNRLMGAAFGTAKGAAILVLGTILITLTPLAQLEAWQDAELRPSFEQLRDWAVSQLEAWDGDIPETPESLREITLPGNGRQAGIAPDAGRAGEATTTPDM</sequence>
<name>A0ABT6VJR4_9GAMM</name>
<evidence type="ECO:0000256" key="1">
    <source>
        <dbReference type="ARBA" id="ARBA00004141"/>
    </source>
</evidence>
<comment type="subcellular location">
    <subcellularLocation>
        <location evidence="1">Membrane</location>
        <topology evidence="1">Multi-pass membrane protein</topology>
    </subcellularLocation>
</comment>
<evidence type="ECO:0000256" key="3">
    <source>
        <dbReference type="ARBA" id="ARBA00022989"/>
    </source>
</evidence>
<comment type="caution">
    <text evidence="7">The sequence shown here is derived from an EMBL/GenBank/DDBJ whole genome shotgun (WGS) entry which is preliminary data.</text>
</comment>
<organism evidence="7 8">
    <name type="scientific">Halomonas kalidii</name>
    <dbReference type="NCBI Taxonomy" id="3043293"/>
    <lineage>
        <taxon>Bacteria</taxon>
        <taxon>Pseudomonadati</taxon>
        <taxon>Pseudomonadota</taxon>
        <taxon>Gammaproteobacteria</taxon>
        <taxon>Oceanospirillales</taxon>
        <taxon>Halomonadaceae</taxon>
        <taxon>Halomonas</taxon>
    </lineage>
</organism>
<dbReference type="InterPro" id="IPR052719">
    <property type="entry name" value="CvpA-like"/>
</dbReference>
<feature type="transmembrane region" description="Helical" evidence="6">
    <location>
        <begin position="6"/>
        <end position="23"/>
    </location>
</feature>
<proteinExistence type="predicted"/>
<evidence type="ECO:0000313" key="8">
    <source>
        <dbReference type="Proteomes" id="UP001244242"/>
    </source>
</evidence>
<feature type="region of interest" description="Disordered" evidence="5">
    <location>
        <begin position="170"/>
        <end position="198"/>
    </location>
</feature>
<reference evidence="7 8" key="1">
    <citation type="submission" date="2023-04" db="EMBL/GenBank/DDBJ databases">
        <title>Halomonas strains isolated from rhizosphere soil.</title>
        <authorList>
            <person name="Xu L."/>
            <person name="Sun J.-Q."/>
        </authorList>
    </citation>
    <scope>NUCLEOTIDE SEQUENCE [LARGE SCALE GENOMIC DNA]</scope>
    <source>
        <strain evidence="7 8">LN1S58</strain>
    </source>
</reference>
<dbReference type="Pfam" id="PF02674">
    <property type="entry name" value="Colicin_V"/>
    <property type="match status" value="1"/>
</dbReference>
<evidence type="ECO:0000256" key="4">
    <source>
        <dbReference type="ARBA" id="ARBA00023136"/>
    </source>
</evidence>
<feature type="transmembrane region" description="Helical" evidence="6">
    <location>
        <begin position="67"/>
        <end position="90"/>
    </location>
</feature>
<keyword evidence="8" id="KW-1185">Reference proteome</keyword>
<dbReference type="Proteomes" id="UP001244242">
    <property type="component" value="Unassembled WGS sequence"/>
</dbReference>
<evidence type="ECO:0000256" key="6">
    <source>
        <dbReference type="SAM" id="Phobius"/>
    </source>
</evidence>